<evidence type="ECO:0000259" key="3">
    <source>
        <dbReference type="Pfam" id="PF17853"/>
    </source>
</evidence>
<dbReference type="PANTHER" id="PTHR33744:SF1">
    <property type="entry name" value="DNA-BINDING TRANSCRIPTIONAL ACTIVATOR ADER"/>
    <property type="match status" value="1"/>
</dbReference>
<dbReference type="Proteomes" id="UP000612956">
    <property type="component" value="Unassembled WGS sequence"/>
</dbReference>
<feature type="domain" description="PucR C-terminal helix-turn-helix" evidence="2">
    <location>
        <begin position="298"/>
        <end position="355"/>
    </location>
</feature>
<sequence>MTTRSDVSVVSSATVTATRLCKSIISGLVAEQDCAHEVAVLSRAAAGWAREGVPLDSVLRVANEALRDCVDEVYDYTGGHDRGDVTEGFRRAVRALDMVSSTVGRAYGGSGDLPAERDEAWALRELANALIAGRPTETLARACGIQIADHYAVLAISFASPESSKPGEAARILARIGAALAHHSGGQALSMLSIEGGTVLIPTNGDDDPAGLARVVDALARVAGRVTVTAAHVSGPREEIPAATQRAHEVLDMVEQLDSAPGLYHFTDLALEYQLTRPGPGRARLRQLLAPLDAHPELFETLRVHIGNELNRQRTARLLHVHANTVDYRLRRVAHLTGLDPTQASGLWQLRSAMIACGGRTLARIDQAG</sequence>
<dbReference type="InterPro" id="IPR025736">
    <property type="entry name" value="PucR_C-HTH_dom"/>
</dbReference>
<reference evidence="4" key="2">
    <citation type="submission" date="2020-09" db="EMBL/GenBank/DDBJ databases">
        <authorList>
            <person name="Sun Q."/>
            <person name="Zhou Y."/>
        </authorList>
    </citation>
    <scope>NUCLEOTIDE SEQUENCE</scope>
    <source>
        <strain evidence="4">CGMCC 4.7278</strain>
    </source>
</reference>
<dbReference type="PANTHER" id="PTHR33744">
    <property type="entry name" value="CARBOHYDRATE DIACID REGULATOR"/>
    <property type="match status" value="1"/>
</dbReference>
<comment type="similarity">
    <text evidence="1">Belongs to the CdaR family.</text>
</comment>
<comment type="caution">
    <text evidence="4">The sequence shown here is derived from an EMBL/GenBank/DDBJ whole genome shotgun (WGS) entry which is preliminary data.</text>
</comment>
<reference evidence="4" key="1">
    <citation type="journal article" date="2014" name="Int. J. Syst. Evol. Microbiol.">
        <title>Complete genome sequence of Corynebacterium casei LMG S-19264T (=DSM 44701T), isolated from a smear-ripened cheese.</title>
        <authorList>
            <consortium name="US DOE Joint Genome Institute (JGI-PGF)"/>
            <person name="Walter F."/>
            <person name="Albersmeier A."/>
            <person name="Kalinowski J."/>
            <person name="Ruckert C."/>
        </authorList>
    </citation>
    <scope>NUCLEOTIDE SEQUENCE</scope>
    <source>
        <strain evidence="4">CGMCC 4.7278</strain>
    </source>
</reference>
<dbReference type="RefSeq" id="WP_188827392.1">
    <property type="nucleotide sequence ID" value="NZ_BMMW01000001.1"/>
</dbReference>
<name>A0A917V4K0_9NOCA</name>
<dbReference type="Pfam" id="PF13556">
    <property type="entry name" value="HTH_30"/>
    <property type="match status" value="1"/>
</dbReference>
<dbReference type="EMBL" id="BMMW01000001">
    <property type="protein sequence ID" value="GGK38830.1"/>
    <property type="molecule type" value="Genomic_DNA"/>
</dbReference>
<evidence type="ECO:0000313" key="4">
    <source>
        <dbReference type="EMBL" id="GGK38830.1"/>
    </source>
</evidence>
<evidence type="ECO:0000256" key="1">
    <source>
        <dbReference type="ARBA" id="ARBA00006754"/>
    </source>
</evidence>
<dbReference type="InterPro" id="IPR051448">
    <property type="entry name" value="CdaR-like_regulators"/>
</dbReference>
<dbReference type="Pfam" id="PF17853">
    <property type="entry name" value="GGDEF_2"/>
    <property type="match status" value="1"/>
</dbReference>
<dbReference type="Gene3D" id="1.10.10.2840">
    <property type="entry name" value="PucR C-terminal helix-turn-helix domain"/>
    <property type="match status" value="1"/>
</dbReference>
<dbReference type="AlphaFoldDB" id="A0A917V4K0"/>
<feature type="domain" description="CdaR GGDEF-like" evidence="3">
    <location>
        <begin position="137"/>
        <end position="252"/>
    </location>
</feature>
<evidence type="ECO:0000313" key="5">
    <source>
        <dbReference type="Proteomes" id="UP000612956"/>
    </source>
</evidence>
<protein>
    <submittedName>
        <fullName evidence="4">Transcriptional regulator</fullName>
    </submittedName>
</protein>
<organism evidence="4 5">
    <name type="scientific">Nocardia camponoti</name>
    <dbReference type="NCBI Taxonomy" id="1616106"/>
    <lineage>
        <taxon>Bacteria</taxon>
        <taxon>Bacillati</taxon>
        <taxon>Actinomycetota</taxon>
        <taxon>Actinomycetes</taxon>
        <taxon>Mycobacteriales</taxon>
        <taxon>Nocardiaceae</taxon>
        <taxon>Nocardia</taxon>
    </lineage>
</organism>
<keyword evidence="5" id="KW-1185">Reference proteome</keyword>
<evidence type="ECO:0000259" key="2">
    <source>
        <dbReference type="Pfam" id="PF13556"/>
    </source>
</evidence>
<gene>
    <name evidence="4" type="ORF">GCM10011591_08190</name>
</gene>
<dbReference type="InterPro" id="IPR041522">
    <property type="entry name" value="CdaR_GGDEF"/>
</dbReference>
<dbReference type="InterPro" id="IPR042070">
    <property type="entry name" value="PucR_C-HTH_sf"/>
</dbReference>
<proteinExistence type="inferred from homology"/>
<accession>A0A917V4K0</accession>